<evidence type="ECO:0000313" key="6">
    <source>
        <dbReference type="Ensembl" id="ENSCINP00000015674.3"/>
    </source>
</evidence>
<reference evidence="6" key="4">
    <citation type="submission" date="2025-09" db="UniProtKB">
        <authorList>
            <consortium name="Ensembl"/>
        </authorList>
    </citation>
    <scope>IDENTIFICATION</scope>
</reference>
<dbReference type="OMA" id="FYIHGEL"/>
<evidence type="ECO:0000256" key="3">
    <source>
        <dbReference type="SAM" id="SignalP"/>
    </source>
</evidence>
<keyword evidence="1" id="KW-0245">EGF-like domain</keyword>
<dbReference type="GO" id="GO:0009986">
    <property type="term" value="C:cell surface"/>
    <property type="evidence" value="ECO:0000318"/>
    <property type="project" value="GO_Central"/>
</dbReference>
<dbReference type="PROSITE" id="PS51034">
    <property type="entry name" value="ZP_2"/>
    <property type="match status" value="1"/>
</dbReference>
<feature type="transmembrane region" description="Helical" evidence="2">
    <location>
        <begin position="428"/>
        <end position="452"/>
    </location>
</feature>
<organism evidence="6 7">
    <name type="scientific">Ciona intestinalis</name>
    <name type="common">Transparent sea squirt</name>
    <name type="synonym">Ascidia intestinalis</name>
    <dbReference type="NCBI Taxonomy" id="7719"/>
    <lineage>
        <taxon>Eukaryota</taxon>
        <taxon>Metazoa</taxon>
        <taxon>Chordata</taxon>
        <taxon>Tunicata</taxon>
        <taxon>Ascidiacea</taxon>
        <taxon>Phlebobranchia</taxon>
        <taxon>Cionidae</taxon>
        <taxon>Ciona</taxon>
    </lineage>
</organism>
<evidence type="ECO:0000259" key="4">
    <source>
        <dbReference type="PROSITE" id="PS50026"/>
    </source>
</evidence>
<feature type="signal peptide" evidence="3">
    <location>
        <begin position="1"/>
        <end position="17"/>
    </location>
</feature>
<keyword evidence="2" id="KW-0472">Membrane</keyword>
<evidence type="ECO:0000313" key="7">
    <source>
        <dbReference type="Proteomes" id="UP000008144"/>
    </source>
</evidence>
<proteinExistence type="predicted"/>
<reference evidence="6" key="3">
    <citation type="submission" date="2025-08" db="UniProtKB">
        <authorList>
            <consortium name="Ensembl"/>
        </authorList>
    </citation>
    <scope>IDENTIFICATION</scope>
</reference>
<dbReference type="Gene3D" id="2.60.40.3210">
    <property type="entry name" value="Zona pellucida, ZP-N domain"/>
    <property type="match status" value="1"/>
</dbReference>
<dbReference type="GeneTree" id="ENSGT00530000064717"/>
<reference evidence="6" key="2">
    <citation type="journal article" date="2008" name="Genome Biol.">
        <title>Improved genome assembly and evidence-based global gene model set for the chordate Ciona intestinalis: new insight into intron and operon populations.</title>
        <authorList>
            <person name="Satou Y."/>
            <person name="Mineta K."/>
            <person name="Ogasawara M."/>
            <person name="Sasakura Y."/>
            <person name="Shoguchi E."/>
            <person name="Ueno K."/>
            <person name="Yamada L."/>
            <person name="Matsumoto J."/>
            <person name="Wasserscheid J."/>
            <person name="Dewar K."/>
            <person name="Wiley G.B."/>
            <person name="Macmil S.L."/>
            <person name="Roe B.A."/>
            <person name="Zeller R.W."/>
            <person name="Hastings K.E."/>
            <person name="Lemaire P."/>
            <person name="Lindquist E."/>
            <person name="Endo T."/>
            <person name="Hotta K."/>
            <person name="Inaba K."/>
        </authorList>
    </citation>
    <scope>NUCLEOTIDE SEQUENCE [LARGE SCALE GENOMIC DNA]</scope>
    <source>
        <strain evidence="6">wild type</strain>
    </source>
</reference>
<dbReference type="Pfam" id="PF23344">
    <property type="entry name" value="ZP-N"/>
    <property type="match status" value="1"/>
</dbReference>
<keyword evidence="3" id="KW-0732">Signal</keyword>
<dbReference type="Ensembl" id="ENSCINT00000015674.3">
    <property type="protein sequence ID" value="ENSCINP00000015674.3"/>
    <property type="gene ID" value="ENSCING00000007652.3"/>
</dbReference>
<comment type="caution">
    <text evidence="1">Lacks conserved residue(s) required for the propagation of feature annotation.</text>
</comment>
<dbReference type="Proteomes" id="UP000008144">
    <property type="component" value="Chromosome 4"/>
</dbReference>
<dbReference type="EMBL" id="EAAA01001952">
    <property type="status" value="NOT_ANNOTATED_CDS"/>
    <property type="molecule type" value="Genomic_DNA"/>
</dbReference>
<protein>
    <recommendedName>
        <fullName evidence="8">ZP domain-containing protein</fullName>
    </recommendedName>
</protein>
<feature type="domain" description="EGF-like" evidence="4">
    <location>
        <begin position="46"/>
        <end position="85"/>
    </location>
</feature>
<feature type="chain" id="PRO_5003344031" description="ZP domain-containing protein" evidence="3">
    <location>
        <begin position="18"/>
        <end position="457"/>
    </location>
</feature>
<keyword evidence="2" id="KW-1133">Transmembrane helix</keyword>
<reference evidence="7" key="1">
    <citation type="journal article" date="2002" name="Science">
        <title>The draft genome of Ciona intestinalis: insights into chordate and vertebrate origins.</title>
        <authorList>
            <person name="Dehal P."/>
            <person name="Satou Y."/>
            <person name="Campbell R.K."/>
            <person name="Chapman J."/>
            <person name="Degnan B."/>
            <person name="De Tomaso A."/>
            <person name="Davidson B."/>
            <person name="Di Gregorio A."/>
            <person name="Gelpke M."/>
            <person name="Goodstein D.M."/>
            <person name="Harafuji N."/>
            <person name="Hastings K.E."/>
            <person name="Ho I."/>
            <person name="Hotta K."/>
            <person name="Huang W."/>
            <person name="Kawashima T."/>
            <person name="Lemaire P."/>
            <person name="Martinez D."/>
            <person name="Meinertzhagen I.A."/>
            <person name="Necula S."/>
            <person name="Nonaka M."/>
            <person name="Putnam N."/>
            <person name="Rash S."/>
            <person name="Saiga H."/>
            <person name="Satake M."/>
            <person name="Terry A."/>
            <person name="Yamada L."/>
            <person name="Wang H.G."/>
            <person name="Awazu S."/>
            <person name="Azumi K."/>
            <person name="Boore J."/>
            <person name="Branno M."/>
            <person name="Chin-Bow S."/>
            <person name="DeSantis R."/>
            <person name="Doyle S."/>
            <person name="Francino P."/>
            <person name="Keys D.N."/>
            <person name="Haga S."/>
            <person name="Hayashi H."/>
            <person name="Hino K."/>
            <person name="Imai K.S."/>
            <person name="Inaba K."/>
            <person name="Kano S."/>
            <person name="Kobayashi K."/>
            <person name="Kobayashi M."/>
            <person name="Lee B.I."/>
            <person name="Makabe K.W."/>
            <person name="Manohar C."/>
            <person name="Matassi G."/>
            <person name="Medina M."/>
            <person name="Mochizuki Y."/>
            <person name="Mount S."/>
            <person name="Morishita T."/>
            <person name="Miura S."/>
            <person name="Nakayama A."/>
            <person name="Nishizaka S."/>
            <person name="Nomoto H."/>
            <person name="Ohta F."/>
            <person name="Oishi K."/>
            <person name="Rigoutsos I."/>
            <person name="Sano M."/>
            <person name="Sasaki A."/>
            <person name="Sasakura Y."/>
            <person name="Shoguchi E."/>
            <person name="Shin-i T."/>
            <person name="Spagnuolo A."/>
            <person name="Stainier D."/>
            <person name="Suzuki M.M."/>
            <person name="Tassy O."/>
            <person name="Takatori N."/>
            <person name="Tokuoka M."/>
            <person name="Yagi K."/>
            <person name="Yoshizaki F."/>
            <person name="Wada S."/>
            <person name="Zhang C."/>
            <person name="Hyatt P.D."/>
            <person name="Larimer F."/>
            <person name="Detter C."/>
            <person name="Doggett N."/>
            <person name="Glavina T."/>
            <person name="Hawkins T."/>
            <person name="Richardson P."/>
            <person name="Lucas S."/>
            <person name="Kohara Y."/>
            <person name="Levine M."/>
            <person name="Satoh N."/>
            <person name="Rokhsar D.S."/>
        </authorList>
    </citation>
    <scope>NUCLEOTIDE SEQUENCE [LARGE SCALE GENOMIC DNA]</scope>
</reference>
<evidence type="ECO:0000259" key="5">
    <source>
        <dbReference type="PROSITE" id="PS51034"/>
    </source>
</evidence>
<dbReference type="PROSITE" id="PS50026">
    <property type="entry name" value="EGF_3"/>
    <property type="match status" value="1"/>
</dbReference>
<dbReference type="InParanoid" id="F6VWX3"/>
<dbReference type="InterPro" id="IPR001507">
    <property type="entry name" value="ZP_dom"/>
</dbReference>
<evidence type="ECO:0008006" key="8">
    <source>
        <dbReference type="Google" id="ProtNLM"/>
    </source>
</evidence>
<keyword evidence="7" id="KW-1185">Reference proteome</keyword>
<dbReference type="GO" id="GO:0005615">
    <property type="term" value="C:extracellular space"/>
    <property type="evidence" value="ECO:0000318"/>
    <property type="project" value="GO_Central"/>
</dbReference>
<accession>F6VWX3</accession>
<evidence type="ECO:0000256" key="1">
    <source>
        <dbReference type="PROSITE-ProRule" id="PRU00076"/>
    </source>
</evidence>
<name>F6VWX3_CIOIN</name>
<evidence type="ECO:0000256" key="2">
    <source>
        <dbReference type="SAM" id="Phobius"/>
    </source>
</evidence>
<dbReference type="InterPro" id="IPR055356">
    <property type="entry name" value="ZP-N"/>
</dbReference>
<dbReference type="HOGENOM" id="CLU_032131_0_0_1"/>
<keyword evidence="2" id="KW-0812">Transmembrane</keyword>
<dbReference type="AlphaFoldDB" id="F6VWX3"/>
<sequence>MFRYVLLVCLLVKLSRAEKCFFGVECPPEYKCVGNMCVSQFSVAAPISVCSTNPCQGDCSCIASNKHAEGFFCSSAAGYIGKTCNIPPPTLLCESNTITIMIPERFVREYDSTLSRSYLYMGPSYDQAVVNPNSACAVRAPVNGYYTISIPMPFSACQTSYTREMDSNVFTNQLWLNQQGALFDIPIPAITWICTYNDQYSIVTSLRPAVDPIRNELSGVIQQQATVELCKVGGACPNACPPLFTVNDGALYTVAEIIHVTLSVQPPQNTVVYVKQLYLSCQASAGSNDISLVTNGCSANVLSTSINLNGMGNTVCLSFRVPRFKSCTSFYIHGELSAADPATLQRCSLGNGYVRSAVTGNSSAYLGGSRKKRMLVKRSSEEDSSVILIGPIYVIEGEVGLGSSDTFPNSSVVTVLLDNEDHYDISGITMATVVIGGFAFILLCVAIITFIYECHKT</sequence>
<dbReference type="InterPro" id="IPR000742">
    <property type="entry name" value="EGF"/>
</dbReference>
<feature type="domain" description="ZP" evidence="5">
    <location>
        <begin position="92"/>
        <end position="354"/>
    </location>
</feature>